<dbReference type="GO" id="GO:0016758">
    <property type="term" value="F:hexosyltransferase activity"/>
    <property type="evidence" value="ECO:0007669"/>
    <property type="project" value="UniProtKB-ARBA"/>
</dbReference>
<dbReference type="AlphaFoldDB" id="A0A6G1ZL21"/>
<keyword evidence="3" id="KW-0808">Transferase</keyword>
<accession>A0A6G1ZL21</accession>
<dbReference type="RefSeq" id="WP_154278455.1">
    <property type="nucleotide sequence ID" value="NZ_JBKVAD010000010.1"/>
</dbReference>
<evidence type="ECO:0000259" key="2">
    <source>
        <dbReference type="Pfam" id="PF00535"/>
    </source>
</evidence>
<feature type="transmembrane region" description="Helical" evidence="1">
    <location>
        <begin position="230"/>
        <end position="249"/>
    </location>
</feature>
<reference evidence="3" key="1">
    <citation type="journal article" date="2019" name="Nat. Med.">
        <title>A library of human gut bacterial isolates paired with longitudinal multiomics data enables mechanistic microbiome research.</title>
        <authorList>
            <person name="Poyet M."/>
            <person name="Groussin M."/>
            <person name="Gibbons S.M."/>
            <person name="Avila-Pacheco J."/>
            <person name="Jiang X."/>
            <person name="Kearney S.M."/>
            <person name="Perrotta A.R."/>
            <person name="Berdy B."/>
            <person name="Zhao S."/>
            <person name="Lieberman T.D."/>
            <person name="Swanson P.K."/>
            <person name="Smith M."/>
            <person name="Roesemann S."/>
            <person name="Alexander J.E."/>
            <person name="Rich S.A."/>
            <person name="Livny J."/>
            <person name="Vlamakis H."/>
            <person name="Clish C."/>
            <person name="Bullock K."/>
            <person name="Deik A."/>
            <person name="Scott J."/>
            <person name="Pierce K.A."/>
            <person name="Xavier R.J."/>
            <person name="Alm E.J."/>
        </authorList>
    </citation>
    <scope>NUCLEOTIDE SEQUENCE</scope>
    <source>
        <strain evidence="3">BIOML-A4</strain>
    </source>
</reference>
<keyword evidence="1" id="KW-1133">Transmembrane helix</keyword>
<proteinExistence type="predicted"/>
<keyword evidence="1" id="KW-0472">Membrane</keyword>
<keyword evidence="1" id="KW-0812">Transmembrane</keyword>
<dbReference type="Pfam" id="PF00535">
    <property type="entry name" value="Glycos_transf_2"/>
    <property type="match status" value="1"/>
</dbReference>
<name>A0A6G1ZL21_9BACT</name>
<dbReference type="PANTHER" id="PTHR22916">
    <property type="entry name" value="GLYCOSYLTRANSFERASE"/>
    <property type="match status" value="1"/>
</dbReference>
<evidence type="ECO:0000256" key="1">
    <source>
        <dbReference type="SAM" id="Phobius"/>
    </source>
</evidence>
<dbReference type="Gene3D" id="3.90.550.10">
    <property type="entry name" value="Spore Coat Polysaccharide Biosynthesis Protein SpsA, Chain A"/>
    <property type="match status" value="1"/>
</dbReference>
<feature type="domain" description="Glycosyltransferase 2-like" evidence="2">
    <location>
        <begin position="9"/>
        <end position="131"/>
    </location>
</feature>
<sequence length="259" mass="30456">MTEDYGLVSIITPSYNSSRFISQTIESILSQTYTNWELLITDDCSTDKTREIVKSYQRKDPRIKFFQLKENSGPGVARNHSIEMAKGRFIAFCDSDDRWYPEKLEKQLAFMAKKRCMLSYTSYMTCDENNTITGIVVCDRQIDYQSLKRDDGIGCLTAIYDSSVFGKIYLPDMRKRQDWGLWLKIMKECKIAYGMKEPLAIYRIHSNSISHNKFTLVNYNIAIYQRVLGYSWFKAYLAFFFGFLPSYFWKKLRLHLVNL</sequence>
<evidence type="ECO:0000313" key="3">
    <source>
        <dbReference type="EMBL" id="MRY14637.1"/>
    </source>
</evidence>
<dbReference type="FunFam" id="3.90.550.10:FF:000130">
    <property type="entry name" value="Family 2 glycosyl transferase"/>
    <property type="match status" value="1"/>
</dbReference>
<protein>
    <submittedName>
        <fullName evidence="3">Glycosyltransferase</fullName>
    </submittedName>
</protein>
<organism evidence="3">
    <name type="scientific">Parabacteroides goldsteinii</name>
    <dbReference type="NCBI Taxonomy" id="328812"/>
    <lineage>
        <taxon>Bacteria</taxon>
        <taxon>Pseudomonadati</taxon>
        <taxon>Bacteroidota</taxon>
        <taxon>Bacteroidia</taxon>
        <taxon>Bacteroidales</taxon>
        <taxon>Tannerellaceae</taxon>
        <taxon>Parabacteroides</taxon>
    </lineage>
</organism>
<dbReference type="InterPro" id="IPR029044">
    <property type="entry name" value="Nucleotide-diphossugar_trans"/>
</dbReference>
<dbReference type="SUPFAM" id="SSF53448">
    <property type="entry name" value="Nucleotide-diphospho-sugar transferases"/>
    <property type="match status" value="1"/>
</dbReference>
<gene>
    <name evidence="3" type="ORF">GKE01_24720</name>
</gene>
<comment type="caution">
    <text evidence="3">The sequence shown here is derived from an EMBL/GenBank/DDBJ whole genome shotgun (WGS) entry which is preliminary data.</text>
</comment>
<dbReference type="InterPro" id="IPR001173">
    <property type="entry name" value="Glyco_trans_2-like"/>
</dbReference>
<dbReference type="PANTHER" id="PTHR22916:SF3">
    <property type="entry name" value="UDP-GLCNAC:BETAGAL BETA-1,3-N-ACETYLGLUCOSAMINYLTRANSFERASE-LIKE PROTEIN 1"/>
    <property type="match status" value="1"/>
</dbReference>
<dbReference type="EMBL" id="WKLP01000058">
    <property type="protein sequence ID" value="MRY14637.1"/>
    <property type="molecule type" value="Genomic_DNA"/>
</dbReference>